<evidence type="ECO:0000256" key="2">
    <source>
        <dbReference type="ARBA" id="ARBA00004651"/>
    </source>
</evidence>
<dbReference type="Proteomes" id="UP000180057">
    <property type="component" value="Unassembled WGS sequence"/>
</dbReference>
<dbReference type="SUPFAM" id="SSF55785">
    <property type="entry name" value="PYP-like sensor domain (PAS domain)"/>
    <property type="match status" value="1"/>
</dbReference>
<dbReference type="SUPFAM" id="SSF103190">
    <property type="entry name" value="Sensory domain-like"/>
    <property type="match status" value="1"/>
</dbReference>
<dbReference type="STRING" id="472963.BKP45_15495"/>
<dbReference type="Pfam" id="PF14689">
    <property type="entry name" value="SPOB_a"/>
    <property type="match status" value="1"/>
</dbReference>
<evidence type="ECO:0000256" key="6">
    <source>
        <dbReference type="ARBA" id="ARBA00022679"/>
    </source>
</evidence>
<dbReference type="InterPro" id="IPR033463">
    <property type="entry name" value="sCache_3"/>
</dbReference>
<sequence length="534" mass="59705">MKFIKFKDFPLRIKTIFLVCSVIILALFVTNYLTSKSIESTTISNIEEKARDVSRTMALSPKVIGGLTGEIEDTVLQDHVEQVRKATDVLFIVVLDMDRIRKTHPLKEQIGKRFVGGDERLVFQGIENISIAEGTLGHSLRYFTPVFNDNGEQIGAVVAGLLLEDVERAVAENRAILIIGTALSLLVGILGAIFLAEKVKEILFRMEPSQIAQLLEERSAMLHYAREGIVAIDLDSKITLMNSEGERLFKKISHHDGQFVGKKIEDIFPNSRMNNVLVTGIAELDQEISYNGINLLANRVPIYVDKKIVGVVATFRDKTELKKLAEELTGVKVYADALRAQTHEFMNKLHVILGMVHMKCYDELVEFVKNTTTKLQEDVGYITKHVKDPILAGFVLGKLSYARERGANLIFKKDCYVPIAKNTDDTHELITILGNLIDNSLDAVQGCHTKKIEVSAKYNDNFIYIRVSDTGVGISDNHLETIFQKGYSTKGKDRGMGLYLIQQSINRLNGTIDVISEEGIGTTIDIQIPYEAEE</sequence>
<dbReference type="SUPFAM" id="SSF55890">
    <property type="entry name" value="Sporulation response regulatory protein Spo0B"/>
    <property type="match status" value="1"/>
</dbReference>
<dbReference type="PROSITE" id="PS50109">
    <property type="entry name" value="HIS_KIN"/>
    <property type="match status" value="1"/>
</dbReference>
<dbReference type="InterPro" id="IPR036890">
    <property type="entry name" value="HATPase_C_sf"/>
</dbReference>
<dbReference type="InterPro" id="IPR029151">
    <property type="entry name" value="Sensor-like_sf"/>
</dbReference>
<keyword evidence="8" id="KW-0547">Nucleotide-binding</keyword>
<dbReference type="AlphaFoldDB" id="A0A1S2M2S1"/>
<dbReference type="PANTHER" id="PTHR43547">
    <property type="entry name" value="TWO-COMPONENT HISTIDINE KINASE"/>
    <property type="match status" value="1"/>
</dbReference>
<gene>
    <name evidence="16" type="ORF">BKP45_15495</name>
</gene>
<keyword evidence="4" id="KW-1003">Cell membrane</keyword>
<dbReference type="Gene3D" id="3.30.450.20">
    <property type="entry name" value="PAS domain"/>
    <property type="match status" value="2"/>
</dbReference>
<evidence type="ECO:0000313" key="16">
    <source>
        <dbReference type="EMBL" id="OIJ18820.1"/>
    </source>
</evidence>
<dbReference type="PRINTS" id="PR00344">
    <property type="entry name" value="BCTRLSENSOR"/>
</dbReference>
<evidence type="ECO:0000256" key="4">
    <source>
        <dbReference type="ARBA" id="ARBA00022475"/>
    </source>
</evidence>
<dbReference type="PANTHER" id="PTHR43547:SF10">
    <property type="entry name" value="SENSOR HISTIDINE KINASE DCUS"/>
    <property type="match status" value="1"/>
</dbReference>
<keyword evidence="11 14" id="KW-1133">Transmembrane helix</keyword>
<evidence type="ECO:0000256" key="5">
    <source>
        <dbReference type="ARBA" id="ARBA00022553"/>
    </source>
</evidence>
<dbReference type="FunFam" id="1.10.287.130:FF:000011">
    <property type="entry name" value="Sensor histidine kinase DcuS"/>
    <property type="match status" value="1"/>
</dbReference>
<comment type="catalytic activity">
    <reaction evidence="1">
        <text>ATP + protein L-histidine = ADP + protein N-phospho-L-histidine.</text>
        <dbReference type="EC" id="2.7.13.3"/>
    </reaction>
</comment>
<evidence type="ECO:0000259" key="15">
    <source>
        <dbReference type="PROSITE" id="PS50109"/>
    </source>
</evidence>
<evidence type="ECO:0000256" key="13">
    <source>
        <dbReference type="ARBA" id="ARBA00023136"/>
    </source>
</evidence>
<dbReference type="FunFam" id="3.30.450.20:FF:000018">
    <property type="entry name" value="Sensor histidine kinase DcuS"/>
    <property type="match status" value="1"/>
</dbReference>
<evidence type="ECO:0000313" key="17">
    <source>
        <dbReference type="Proteomes" id="UP000180057"/>
    </source>
</evidence>
<comment type="caution">
    <text evidence="16">The sequence shown here is derived from an EMBL/GenBank/DDBJ whole genome shotgun (WGS) entry which is preliminary data.</text>
</comment>
<dbReference type="GO" id="GO:0000155">
    <property type="term" value="F:phosphorelay sensor kinase activity"/>
    <property type="evidence" value="ECO:0007669"/>
    <property type="project" value="InterPro"/>
</dbReference>
<feature type="transmembrane region" description="Helical" evidence="14">
    <location>
        <begin position="175"/>
        <end position="196"/>
    </location>
</feature>
<feature type="transmembrane region" description="Helical" evidence="14">
    <location>
        <begin position="12"/>
        <end position="33"/>
    </location>
</feature>
<dbReference type="EC" id="2.7.13.3" evidence="3"/>
<dbReference type="InterPro" id="IPR004358">
    <property type="entry name" value="Sig_transdc_His_kin-like_C"/>
</dbReference>
<dbReference type="RefSeq" id="WP_071390605.1">
    <property type="nucleotide sequence ID" value="NZ_MLQS01000025.1"/>
</dbReference>
<comment type="subcellular location">
    <subcellularLocation>
        <location evidence="2">Cell membrane</location>
        <topology evidence="2">Multi-pass membrane protein</topology>
    </subcellularLocation>
</comment>
<keyword evidence="6" id="KW-0808">Transferase</keyword>
<evidence type="ECO:0000256" key="8">
    <source>
        <dbReference type="ARBA" id="ARBA00022741"/>
    </source>
</evidence>
<dbReference type="InterPro" id="IPR016120">
    <property type="entry name" value="Sig_transdc_His_kin_SpoOB"/>
</dbReference>
<dbReference type="SUPFAM" id="SSF55874">
    <property type="entry name" value="ATPase domain of HSP90 chaperone/DNA topoisomerase II/histidine kinase"/>
    <property type="match status" value="1"/>
</dbReference>
<dbReference type="GO" id="GO:0005886">
    <property type="term" value="C:plasma membrane"/>
    <property type="evidence" value="ECO:0007669"/>
    <property type="project" value="UniProtKB-SubCell"/>
</dbReference>
<keyword evidence="7 14" id="KW-0812">Transmembrane</keyword>
<dbReference type="InterPro" id="IPR005467">
    <property type="entry name" value="His_kinase_dom"/>
</dbReference>
<accession>A0A1S2M2S1</accession>
<evidence type="ECO:0000256" key="14">
    <source>
        <dbReference type="SAM" id="Phobius"/>
    </source>
</evidence>
<dbReference type="Gene3D" id="3.30.565.10">
    <property type="entry name" value="Histidine kinase-like ATPase, C-terminal domain"/>
    <property type="match status" value="1"/>
</dbReference>
<organism evidence="16 17">
    <name type="scientific">Anaerobacillus alkalidiazotrophicus</name>
    <dbReference type="NCBI Taxonomy" id="472963"/>
    <lineage>
        <taxon>Bacteria</taxon>
        <taxon>Bacillati</taxon>
        <taxon>Bacillota</taxon>
        <taxon>Bacilli</taxon>
        <taxon>Bacillales</taxon>
        <taxon>Bacillaceae</taxon>
        <taxon>Anaerobacillus</taxon>
    </lineage>
</organism>
<proteinExistence type="predicted"/>
<dbReference type="SMART" id="SM00387">
    <property type="entry name" value="HATPase_c"/>
    <property type="match status" value="1"/>
</dbReference>
<evidence type="ECO:0000256" key="12">
    <source>
        <dbReference type="ARBA" id="ARBA00023012"/>
    </source>
</evidence>
<feature type="domain" description="Histidine kinase" evidence="15">
    <location>
        <begin position="425"/>
        <end position="532"/>
    </location>
</feature>
<dbReference type="GO" id="GO:0005524">
    <property type="term" value="F:ATP binding"/>
    <property type="evidence" value="ECO:0007669"/>
    <property type="project" value="UniProtKB-KW"/>
</dbReference>
<protein>
    <recommendedName>
        <fullName evidence="3">histidine kinase</fullName>
        <ecNumber evidence="3">2.7.13.3</ecNumber>
    </recommendedName>
</protein>
<name>A0A1S2M2S1_9BACI</name>
<dbReference type="Gene3D" id="1.10.287.130">
    <property type="match status" value="1"/>
</dbReference>
<evidence type="ECO:0000256" key="1">
    <source>
        <dbReference type="ARBA" id="ARBA00000085"/>
    </source>
</evidence>
<keyword evidence="13 14" id="KW-0472">Membrane</keyword>
<keyword evidence="10" id="KW-0067">ATP-binding</keyword>
<dbReference type="Pfam" id="PF17203">
    <property type="entry name" value="sCache_3_2"/>
    <property type="match status" value="1"/>
</dbReference>
<dbReference type="InterPro" id="IPR035965">
    <property type="entry name" value="PAS-like_dom_sf"/>
</dbReference>
<evidence type="ECO:0000256" key="9">
    <source>
        <dbReference type="ARBA" id="ARBA00022777"/>
    </source>
</evidence>
<reference evidence="16 17" key="1">
    <citation type="submission" date="2016-10" db="EMBL/GenBank/DDBJ databases">
        <title>Draft genome sequences of four alkaliphilic bacteria belonging to the Anaerobacillus genus.</title>
        <authorList>
            <person name="Bassil N.M."/>
            <person name="Lloyd J.R."/>
        </authorList>
    </citation>
    <scope>NUCLEOTIDE SEQUENCE [LARGE SCALE GENOMIC DNA]</scope>
    <source>
        <strain evidence="16 17">DSM 22531</strain>
    </source>
</reference>
<dbReference type="NCBIfam" id="NF008298">
    <property type="entry name" value="PRK11086.1"/>
    <property type="match status" value="1"/>
</dbReference>
<keyword evidence="5" id="KW-0597">Phosphoprotein</keyword>
<dbReference type="OrthoDB" id="9792686at2"/>
<dbReference type="EMBL" id="MLQS01000025">
    <property type="protein sequence ID" value="OIJ18820.1"/>
    <property type="molecule type" value="Genomic_DNA"/>
</dbReference>
<evidence type="ECO:0000256" key="10">
    <source>
        <dbReference type="ARBA" id="ARBA00022840"/>
    </source>
</evidence>
<dbReference type="InterPro" id="IPR039506">
    <property type="entry name" value="SPOB_a"/>
</dbReference>
<evidence type="ECO:0000256" key="11">
    <source>
        <dbReference type="ARBA" id="ARBA00022989"/>
    </source>
</evidence>
<dbReference type="InterPro" id="IPR003594">
    <property type="entry name" value="HATPase_dom"/>
</dbReference>
<keyword evidence="12" id="KW-0902">Two-component regulatory system</keyword>
<dbReference type="Pfam" id="PF02518">
    <property type="entry name" value="HATPase_c"/>
    <property type="match status" value="1"/>
</dbReference>
<evidence type="ECO:0000256" key="3">
    <source>
        <dbReference type="ARBA" id="ARBA00012438"/>
    </source>
</evidence>
<keyword evidence="17" id="KW-1185">Reference proteome</keyword>
<evidence type="ECO:0000256" key="7">
    <source>
        <dbReference type="ARBA" id="ARBA00022692"/>
    </source>
</evidence>
<keyword evidence="9 16" id="KW-0418">Kinase</keyword>